<sequence>MLRIDEFKDDGSDVASSADMDDPLNTPPATENDLPLALEDSKMAAPSSKLKSFLDRAVQILATEAAALAAVKELYRTSTIAQQGLRIAVDAILETQRTANKLVICGVGKSAYIAQKLTATCKSLSIRASFLHACEAVHGDLGDVRAGDVLLGKTPELLNLLPHLPAGITTMALSSHLQVADCPLLCDAEVGILLPAPIPEREETTFGVAAPTTSTTVALAVADMLALTVADEMHRDRKDAVFKRNHPGGAIGINERAAVKRKRRGEDVVALELPSPSISGNDDG</sequence>
<evidence type="ECO:0000259" key="2">
    <source>
        <dbReference type="PROSITE" id="PS51464"/>
    </source>
</evidence>
<gene>
    <name evidence="3" type="ORF">LTR78_001819</name>
</gene>
<dbReference type="Proteomes" id="UP001274830">
    <property type="component" value="Unassembled WGS sequence"/>
</dbReference>
<dbReference type="GO" id="GO:0097367">
    <property type="term" value="F:carbohydrate derivative binding"/>
    <property type="evidence" value="ECO:0007669"/>
    <property type="project" value="InterPro"/>
</dbReference>
<keyword evidence="4" id="KW-1185">Reference proteome</keyword>
<organism evidence="3 4">
    <name type="scientific">Recurvomyces mirabilis</name>
    <dbReference type="NCBI Taxonomy" id="574656"/>
    <lineage>
        <taxon>Eukaryota</taxon>
        <taxon>Fungi</taxon>
        <taxon>Dikarya</taxon>
        <taxon>Ascomycota</taxon>
        <taxon>Pezizomycotina</taxon>
        <taxon>Dothideomycetes</taxon>
        <taxon>Dothideomycetidae</taxon>
        <taxon>Mycosphaerellales</taxon>
        <taxon>Teratosphaeriaceae</taxon>
        <taxon>Recurvomyces</taxon>
    </lineage>
</organism>
<dbReference type="EMBL" id="JAUTXT010000004">
    <property type="protein sequence ID" value="KAK3678522.1"/>
    <property type="molecule type" value="Genomic_DNA"/>
</dbReference>
<evidence type="ECO:0000313" key="3">
    <source>
        <dbReference type="EMBL" id="KAK3678522.1"/>
    </source>
</evidence>
<evidence type="ECO:0000313" key="4">
    <source>
        <dbReference type="Proteomes" id="UP001274830"/>
    </source>
</evidence>
<dbReference type="PROSITE" id="PS51464">
    <property type="entry name" value="SIS"/>
    <property type="match status" value="1"/>
</dbReference>
<accession>A0AAE0WUS9</accession>
<proteinExistence type="predicted"/>
<name>A0AAE0WUS9_9PEZI</name>
<evidence type="ECO:0000256" key="1">
    <source>
        <dbReference type="SAM" id="MobiDB-lite"/>
    </source>
</evidence>
<feature type="region of interest" description="Disordered" evidence="1">
    <location>
        <begin position="1"/>
        <end position="33"/>
    </location>
</feature>
<dbReference type="PANTHER" id="PTHR38418">
    <property type="entry name" value="SUGAR ISOMERASE, KPSF/GUTQ (AFU_ORTHOLOGUE AFUA_6G08860)"/>
    <property type="match status" value="1"/>
</dbReference>
<dbReference type="InterPro" id="IPR046348">
    <property type="entry name" value="SIS_dom_sf"/>
</dbReference>
<dbReference type="SUPFAM" id="SSF53697">
    <property type="entry name" value="SIS domain"/>
    <property type="match status" value="1"/>
</dbReference>
<feature type="domain" description="SIS" evidence="2">
    <location>
        <begin position="88"/>
        <end position="235"/>
    </location>
</feature>
<dbReference type="Gene3D" id="3.40.50.10490">
    <property type="entry name" value="Glucose-6-phosphate isomerase like protein, domain 1"/>
    <property type="match status" value="1"/>
</dbReference>
<feature type="compositionally biased region" description="Basic and acidic residues" evidence="1">
    <location>
        <begin position="1"/>
        <end position="11"/>
    </location>
</feature>
<comment type="caution">
    <text evidence="3">The sequence shown here is derived from an EMBL/GenBank/DDBJ whole genome shotgun (WGS) entry which is preliminary data.</text>
</comment>
<dbReference type="GO" id="GO:1901135">
    <property type="term" value="P:carbohydrate derivative metabolic process"/>
    <property type="evidence" value="ECO:0007669"/>
    <property type="project" value="InterPro"/>
</dbReference>
<dbReference type="InterPro" id="IPR001347">
    <property type="entry name" value="SIS_dom"/>
</dbReference>
<protein>
    <recommendedName>
        <fullName evidence="2">SIS domain-containing protein</fullName>
    </recommendedName>
</protein>
<reference evidence="3" key="1">
    <citation type="submission" date="2023-07" db="EMBL/GenBank/DDBJ databases">
        <title>Black Yeasts Isolated from many extreme environments.</title>
        <authorList>
            <person name="Coleine C."/>
            <person name="Stajich J.E."/>
            <person name="Selbmann L."/>
        </authorList>
    </citation>
    <scope>NUCLEOTIDE SEQUENCE</scope>
    <source>
        <strain evidence="3">CCFEE 5485</strain>
    </source>
</reference>
<dbReference type="PANTHER" id="PTHR38418:SF2">
    <property type="entry name" value="SUGAR ISOMERASE, KPSF_GUTQ (AFU_ORTHOLOGUE AFUA_6G08860)"/>
    <property type="match status" value="1"/>
</dbReference>
<dbReference type="AlphaFoldDB" id="A0AAE0WUS9"/>